<evidence type="ECO:0000256" key="1">
    <source>
        <dbReference type="ARBA" id="ARBA00007905"/>
    </source>
</evidence>
<accession>A0ABZ2SIZ1</accession>
<dbReference type="Gene3D" id="3.20.20.100">
    <property type="entry name" value="NADP-dependent oxidoreductase domain"/>
    <property type="match status" value="1"/>
</dbReference>
<dbReference type="InterPro" id="IPR023210">
    <property type="entry name" value="NADP_OxRdtase_dom"/>
</dbReference>
<name>A0ABZ2SIZ1_9ENTE</name>
<dbReference type="PANTHER" id="PTHR43827:SF3">
    <property type="entry name" value="NADP-DEPENDENT OXIDOREDUCTASE DOMAIN-CONTAINING PROTEIN"/>
    <property type="match status" value="1"/>
</dbReference>
<keyword evidence="6" id="KW-1185">Reference proteome</keyword>
<evidence type="ECO:0000259" key="4">
    <source>
        <dbReference type="Pfam" id="PF00248"/>
    </source>
</evidence>
<evidence type="ECO:0000313" key="5">
    <source>
        <dbReference type="EMBL" id="WYJ75453.1"/>
    </source>
</evidence>
<dbReference type="PANTHER" id="PTHR43827">
    <property type="entry name" value="2,5-DIKETO-D-GLUCONIC ACID REDUCTASE"/>
    <property type="match status" value="1"/>
</dbReference>
<reference evidence="5 6" key="1">
    <citation type="submission" date="2021-03" db="EMBL/GenBank/DDBJ databases">
        <authorList>
            <person name="Gilmore M.S."/>
            <person name="Schwartzman J."/>
            <person name="Van Tyne D."/>
            <person name="Martin M."/>
            <person name="Earl A.M."/>
            <person name="Manson A.L."/>
            <person name="Straub T."/>
            <person name="Salamzade R."/>
            <person name="Saavedra J."/>
            <person name="Lebreton F."/>
            <person name="Prichula J."/>
            <person name="Schaufler K."/>
            <person name="Gaca A."/>
            <person name="Sgardioli B."/>
            <person name="Wagenaar J."/>
            <person name="Strong T."/>
        </authorList>
    </citation>
    <scope>NUCLEOTIDE SEQUENCE [LARGE SCALE GENOMIC DNA]</scope>
    <source>
        <strain evidence="5 6">DIV2402</strain>
    </source>
</reference>
<organism evidence="5 6">
    <name type="scientific">Candidatus Enterococcus lowellii</name>
    <dbReference type="NCBI Taxonomy" id="2230877"/>
    <lineage>
        <taxon>Bacteria</taxon>
        <taxon>Bacillati</taxon>
        <taxon>Bacillota</taxon>
        <taxon>Bacilli</taxon>
        <taxon>Lactobacillales</taxon>
        <taxon>Enterococcaceae</taxon>
        <taxon>Enterococcus</taxon>
    </lineage>
</organism>
<dbReference type="InterPro" id="IPR020471">
    <property type="entry name" value="AKR"/>
</dbReference>
<proteinExistence type="inferred from homology"/>
<dbReference type="CDD" id="cd19071">
    <property type="entry name" value="AKR_AKR1-5-like"/>
    <property type="match status" value="1"/>
</dbReference>
<dbReference type="EMBL" id="CP147251">
    <property type="protein sequence ID" value="WYJ75453.1"/>
    <property type="molecule type" value="Genomic_DNA"/>
</dbReference>
<reference evidence="5 6" key="2">
    <citation type="submission" date="2024-03" db="EMBL/GenBank/DDBJ databases">
        <title>The Genome Sequence of Enterococcus sp. DIV2402.</title>
        <authorList>
            <consortium name="The Broad Institute Genomics Platform"/>
            <consortium name="The Broad Institute Microbial Omics Core"/>
            <consortium name="The Broad Institute Genomic Center for Infectious Diseases"/>
            <person name="Earl A."/>
            <person name="Manson A."/>
            <person name="Gilmore M."/>
            <person name="Schwartman J."/>
            <person name="Shea T."/>
            <person name="Abouelleil A."/>
            <person name="Cao P."/>
            <person name="Chapman S."/>
            <person name="Cusick C."/>
            <person name="Young S."/>
            <person name="Neafsey D."/>
            <person name="Nusbaum C."/>
            <person name="Birren B."/>
        </authorList>
    </citation>
    <scope>NUCLEOTIDE SEQUENCE [LARGE SCALE GENOMIC DNA]</scope>
    <source>
        <strain evidence="5 6">DIV2402</strain>
    </source>
</reference>
<keyword evidence="3" id="KW-0560">Oxidoreductase</keyword>
<dbReference type="SUPFAM" id="SSF51430">
    <property type="entry name" value="NAD(P)-linked oxidoreductase"/>
    <property type="match status" value="1"/>
</dbReference>
<dbReference type="PROSITE" id="PS00063">
    <property type="entry name" value="ALDOKETO_REDUCTASE_3"/>
    <property type="match status" value="1"/>
</dbReference>
<dbReference type="PROSITE" id="PS00798">
    <property type="entry name" value="ALDOKETO_REDUCTASE_1"/>
    <property type="match status" value="1"/>
</dbReference>
<dbReference type="Proteomes" id="UP000664701">
    <property type="component" value="Chromosome"/>
</dbReference>
<evidence type="ECO:0000256" key="3">
    <source>
        <dbReference type="ARBA" id="ARBA00023002"/>
    </source>
</evidence>
<evidence type="ECO:0000313" key="6">
    <source>
        <dbReference type="Proteomes" id="UP000664701"/>
    </source>
</evidence>
<protein>
    <recommendedName>
        <fullName evidence="4">NADP-dependent oxidoreductase domain-containing protein</fullName>
    </recommendedName>
</protein>
<dbReference type="InterPro" id="IPR036812">
    <property type="entry name" value="NAD(P)_OxRdtase_dom_sf"/>
</dbReference>
<evidence type="ECO:0000256" key="2">
    <source>
        <dbReference type="ARBA" id="ARBA00022857"/>
    </source>
</evidence>
<comment type="similarity">
    <text evidence="1">Belongs to the aldo/keto reductase family.</text>
</comment>
<dbReference type="Pfam" id="PF00248">
    <property type="entry name" value="Aldo_ket_red"/>
    <property type="match status" value="1"/>
</dbReference>
<keyword evidence="2" id="KW-0521">NADP</keyword>
<gene>
    <name evidence="5" type="ORF">DOK78_000028</name>
</gene>
<dbReference type="PRINTS" id="PR00069">
    <property type="entry name" value="ALDKETRDTASE"/>
</dbReference>
<dbReference type="InterPro" id="IPR018170">
    <property type="entry name" value="Aldo/ket_reductase_CS"/>
</dbReference>
<feature type="domain" description="NADP-dependent oxidoreductase" evidence="4">
    <location>
        <begin position="70"/>
        <end position="319"/>
    </location>
</feature>
<sequence>MDFYAKKYMKCNLYVYIFNIRVYNTTVFLIEINQLTNPSREWYDTHIKEGLTLSLKDTYTLANGIEIPVVGFGTWQTPDGDVAESSVLAAIKAGYRHIDTAAVYKNEASVGRGIAKSGIPREELFITTKLWNDAHSYDLAKQAIDESMKKLGVDYLDLYLIHWPNPVAFRDNWQEANAQAWRAMEEAVEAGKIRAIGVSNFMPHHLDALLETAKIKPVVNQIYLSPSDRQEEVVAYNQKHGILSEAYSPLGTGKIFSVPELKTIAETYDKTIAQIVLRWSLQHGFLPLPKSVHEERIIENGQIFDFELSQADMEAIDQLQGAAGEAPVPDEKTF</sequence>
<dbReference type="PROSITE" id="PS00062">
    <property type="entry name" value="ALDOKETO_REDUCTASE_2"/>
    <property type="match status" value="1"/>
</dbReference>